<dbReference type="EMBL" id="CP059265">
    <property type="protein sequence ID" value="QLQ32221.1"/>
    <property type="molecule type" value="Genomic_DNA"/>
</dbReference>
<feature type="signal peptide" evidence="1">
    <location>
        <begin position="1"/>
        <end position="23"/>
    </location>
</feature>
<dbReference type="AlphaFoldDB" id="A0A7L6ASZ5"/>
<dbReference type="KEGG" id="this:HZT40_12200"/>
<accession>A0A7L6ASZ5</accession>
<dbReference type="PROSITE" id="PS51257">
    <property type="entry name" value="PROKAR_LIPOPROTEIN"/>
    <property type="match status" value="1"/>
</dbReference>
<sequence>MLKSTSPNLLMALAACLTLPAGAATTTMDSIYTSLEAKDCKAIASSRPLAKVARATILAA</sequence>
<organism evidence="2 3">
    <name type="scientific">Candidatus Thiothrix singaporensis</name>
    <dbReference type="NCBI Taxonomy" id="2799669"/>
    <lineage>
        <taxon>Bacteria</taxon>
        <taxon>Pseudomonadati</taxon>
        <taxon>Pseudomonadota</taxon>
        <taxon>Gammaproteobacteria</taxon>
        <taxon>Thiotrichales</taxon>
        <taxon>Thiotrichaceae</taxon>
        <taxon>Thiothrix</taxon>
    </lineage>
</organism>
<keyword evidence="3" id="KW-1185">Reference proteome</keyword>
<name>A0A7L6ASZ5_9GAMM</name>
<keyword evidence="1" id="KW-0732">Signal</keyword>
<evidence type="ECO:0000256" key="1">
    <source>
        <dbReference type="SAM" id="SignalP"/>
    </source>
</evidence>
<dbReference type="Proteomes" id="UP000510621">
    <property type="component" value="Chromosome"/>
</dbReference>
<proteinExistence type="predicted"/>
<feature type="chain" id="PRO_5029624903" evidence="1">
    <location>
        <begin position="24"/>
        <end position="60"/>
    </location>
</feature>
<evidence type="ECO:0000313" key="2">
    <source>
        <dbReference type="EMBL" id="QLQ32221.1"/>
    </source>
</evidence>
<protein>
    <submittedName>
        <fullName evidence="2">Uncharacterized protein</fullName>
    </submittedName>
</protein>
<reference evidence="2" key="1">
    <citation type="submission" date="2020-06" db="EMBL/GenBank/DDBJ databases">
        <title>Analysis procedures for assessing recovery of high quality, complete, closed genomes from Nanopore long read metagenome sequencing.</title>
        <authorList>
            <person name="Bessarab I."/>
            <person name="Arumugam K."/>
            <person name="Haryono M."/>
            <person name="Liu X."/>
            <person name="Roy S."/>
            <person name="Zuniga-Montanez R.E."/>
            <person name="Qiu G."/>
            <person name="Drautz-Moses D.I."/>
            <person name="Law Y.Y."/>
            <person name="Wuertz S."/>
            <person name="Lauro F.M."/>
            <person name="Huson D.H."/>
            <person name="Williams R.B."/>
        </authorList>
    </citation>
    <scope>NUCLEOTIDE SEQUENCE [LARGE SCALE GENOMIC DNA]</scope>
    <source>
        <strain evidence="2">SSD2</strain>
    </source>
</reference>
<gene>
    <name evidence="2" type="ORF">HZT40_12200</name>
</gene>
<evidence type="ECO:0000313" key="3">
    <source>
        <dbReference type="Proteomes" id="UP000510621"/>
    </source>
</evidence>